<dbReference type="InterPro" id="IPR000073">
    <property type="entry name" value="AB_hydrolase_1"/>
</dbReference>
<comment type="caution">
    <text evidence="2">The sequence shown here is derived from an EMBL/GenBank/DDBJ whole genome shotgun (WGS) entry which is preliminary data.</text>
</comment>
<evidence type="ECO:0000313" key="3">
    <source>
        <dbReference type="Proteomes" id="UP000637002"/>
    </source>
</evidence>
<keyword evidence="3" id="KW-1185">Reference proteome</keyword>
<dbReference type="InterPro" id="IPR052897">
    <property type="entry name" value="Sec-Metab_Biosynth_Hydrolase"/>
</dbReference>
<proteinExistence type="predicted"/>
<gene>
    <name evidence="2" type="ORF">GCM10010994_04760</name>
</gene>
<dbReference type="PANTHER" id="PTHR37017:SF11">
    <property type="entry name" value="ESTERASE_LIPASE_THIOESTERASE DOMAIN-CONTAINING PROTEIN"/>
    <property type="match status" value="1"/>
</dbReference>
<evidence type="ECO:0000259" key="1">
    <source>
        <dbReference type="Pfam" id="PF12697"/>
    </source>
</evidence>
<dbReference type="InterPro" id="IPR029058">
    <property type="entry name" value="AB_hydrolase_fold"/>
</dbReference>
<dbReference type="EMBL" id="BMGG01000001">
    <property type="protein sequence ID" value="GGC48629.1"/>
    <property type="molecule type" value="Genomic_DNA"/>
</dbReference>
<reference evidence="2" key="1">
    <citation type="journal article" date="2014" name="Int. J. Syst. Evol. Microbiol.">
        <title>Complete genome sequence of Corynebacterium casei LMG S-19264T (=DSM 44701T), isolated from a smear-ripened cheese.</title>
        <authorList>
            <consortium name="US DOE Joint Genome Institute (JGI-PGF)"/>
            <person name="Walter F."/>
            <person name="Albersmeier A."/>
            <person name="Kalinowski J."/>
            <person name="Ruckert C."/>
        </authorList>
    </citation>
    <scope>NUCLEOTIDE SEQUENCE</scope>
    <source>
        <strain evidence="2">CGMCC 1.12919</strain>
    </source>
</reference>
<dbReference type="Pfam" id="PF12697">
    <property type="entry name" value="Abhydrolase_6"/>
    <property type="match status" value="1"/>
</dbReference>
<reference evidence="2" key="2">
    <citation type="submission" date="2020-09" db="EMBL/GenBank/DDBJ databases">
        <authorList>
            <person name="Sun Q."/>
            <person name="Zhou Y."/>
        </authorList>
    </citation>
    <scope>NUCLEOTIDE SEQUENCE</scope>
    <source>
        <strain evidence="2">CGMCC 1.12919</strain>
    </source>
</reference>
<accession>A0A916TXY6</accession>
<feature type="domain" description="AB hydrolase-1" evidence="1">
    <location>
        <begin position="5"/>
        <end position="230"/>
    </location>
</feature>
<dbReference type="PANTHER" id="PTHR37017">
    <property type="entry name" value="AB HYDROLASE-1 DOMAIN-CONTAINING PROTEIN-RELATED"/>
    <property type="match status" value="1"/>
</dbReference>
<dbReference type="SUPFAM" id="SSF53474">
    <property type="entry name" value="alpha/beta-Hydrolases"/>
    <property type="match status" value="1"/>
</dbReference>
<name>A0A916TXY6_9HYPH</name>
<dbReference type="AlphaFoldDB" id="A0A916TXY6"/>
<organism evidence="2 3">
    <name type="scientific">Chelatococcus reniformis</name>
    <dbReference type="NCBI Taxonomy" id="1494448"/>
    <lineage>
        <taxon>Bacteria</taxon>
        <taxon>Pseudomonadati</taxon>
        <taxon>Pseudomonadota</taxon>
        <taxon>Alphaproteobacteria</taxon>
        <taxon>Hyphomicrobiales</taxon>
        <taxon>Chelatococcaceae</taxon>
        <taxon>Chelatococcus</taxon>
    </lineage>
</organism>
<dbReference type="Gene3D" id="3.40.50.1820">
    <property type="entry name" value="alpha/beta hydrolase"/>
    <property type="match status" value="1"/>
</dbReference>
<dbReference type="RefSeq" id="WP_188607501.1">
    <property type="nucleotide sequence ID" value="NZ_BMGG01000001.1"/>
</dbReference>
<dbReference type="Proteomes" id="UP000637002">
    <property type="component" value="Unassembled WGS sequence"/>
</dbReference>
<sequence length="252" mass="27124">MTDYLLIHGAWHGGWCWDRVAKLLWERGDRVFAPSLTGLGDRRHLLAPDVDLSTHVNDVLAVMETEELSNVVLCAHSYGGAVALQAADQAHERIAALVLLDALLPQDGRSLLDLDSEERRNAILSRALDTPQGQVLPPAPAVIYALASADDVAWVDRRCVAQPLKTFQEKAAITGAWQQIPVLAYAATQRFQPPDFRSIAALLAKDGHFTVSELASGHDAMIDAPEDVAALLAATAGRIGNRPGARHAAQPA</sequence>
<protein>
    <submittedName>
        <fullName evidence="2">Esterase</fullName>
    </submittedName>
</protein>
<evidence type="ECO:0000313" key="2">
    <source>
        <dbReference type="EMBL" id="GGC48629.1"/>
    </source>
</evidence>